<dbReference type="RefSeq" id="WP_236000479.1">
    <property type="nucleotide sequence ID" value="NZ_BOLV01000009.1"/>
</dbReference>
<proteinExistence type="inferred from homology"/>
<evidence type="ECO:0000313" key="6">
    <source>
        <dbReference type="Proteomes" id="UP001597199"/>
    </source>
</evidence>
<name>A0ABW4BLF1_9LACO</name>
<dbReference type="InterPro" id="IPR029062">
    <property type="entry name" value="Class_I_gatase-like"/>
</dbReference>
<sequence>MSVQFNAAGKMKPAALGRGDQVAIVSLSAGTLGEAFASHQRTRGVQRLRDFGLVPRFMPNSLLGIEKLAAHPELRAADLKAAFMDPTIKGIICAIGGEDTFRLAPYLFEDPEFVAAVAAQPKLFTGFSDTSINHLMLYQLGLQSFYGPNFLNDLAELDYSMLPYTKATFAHYFEPTPTTVIASSPVWYEERTDFSLAALDTPRVTHQETHGYEVLRGSGKVTGSLLGGCLESLDDLLTDHLPGEKATAEQYQLLLPAEQWRGKILFIETSEERPDPASYQAMLDHLKQHGLLNEVAAIIAGKPQNERYYQEYKASLLAATVDTQTPILFNLNFGHAYPRTSLPYGAQATVDFDAKTLTIDEPYFA</sequence>
<keyword evidence="2 5" id="KW-0378">Hydrolase</keyword>
<organism evidence="5 6">
    <name type="scientific">Lacticaseibacillus suilingensis</name>
    <dbReference type="NCBI Taxonomy" id="2799577"/>
    <lineage>
        <taxon>Bacteria</taxon>
        <taxon>Bacillati</taxon>
        <taxon>Bacillota</taxon>
        <taxon>Bacilli</taxon>
        <taxon>Lactobacillales</taxon>
        <taxon>Lactobacillaceae</taxon>
        <taxon>Lacticaseibacillus</taxon>
    </lineage>
</organism>
<dbReference type="InterPro" id="IPR027478">
    <property type="entry name" value="LdcA_N"/>
</dbReference>
<evidence type="ECO:0000313" key="5">
    <source>
        <dbReference type="EMBL" id="MFD1399922.1"/>
    </source>
</evidence>
<feature type="domain" description="LD-carboxypeptidase N-terminal" evidence="3">
    <location>
        <begin position="22"/>
        <end position="147"/>
    </location>
</feature>
<dbReference type="CDD" id="cd07062">
    <property type="entry name" value="Peptidase_S66_mccF_like"/>
    <property type="match status" value="1"/>
</dbReference>
<protein>
    <submittedName>
        <fullName evidence="5">S66 peptidase family protein</fullName>
        <ecNumber evidence="5">3.4.-.-</ecNumber>
    </submittedName>
</protein>
<dbReference type="PANTHER" id="PTHR30237:SF4">
    <property type="entry name" value="LD-CARBOXYPEPTIDASE C-TERMINAL DOMAIN-CONTAINING PROTEIN"/>
    <property type="match status" value="1"/>
</dbReference>
<dbReference type="Gene3D" id="3.40.50.10740">
    <property type="entry name" value="Class I glutamine amidotransferase-like"/>
    <property type="match status" value="1"/>
</dbReference>
<dbReference type="PIRSF" id="PIRSF028757">
    <property type="entry name" value="LD-carboxypeptidase"/>
    <property type="match status" value="1"/>
</dbReference>
<dbReference type="EMBL" id="JBHTOA010000046">
    <property type="protein sequence ID" value="MFD1399922.1"/>
    <property type="molecule type" value="Genomic_DNA"/>
</dbReference>
<dbReference type="Pfam" id="PF02016">
    <property type="entry name" value="Peptidase_S66"/>
    <property type="match status" value="1"/>
</dbReference>
<evidence type="ECO:0000256" key="1">
    <source>
        <dbReference type="ARBA" id="ARBA00010233"/>
    </source>
</evidence>
<dbReference type="GO" id="GO:0016787">
    <property type="term" value="F:hydrolase activity"/>
    <property type="evidence" value="ECO:0007669"/>
    <property type="project" value="UniProtKB-KW"/>
</dbReference>
<comment type="caution">
    <text evidence="5">The sequence shown here is derived from an EMBL/GenBank/DDBJ whole genome shotgun (WGS) entry which is preliminary data.</text>
</comment>
<dbReference type="EC" id="3.4.-.-" evidence="5"/>
<dbReference type="InterPro" id="IPR027461">
    <property type="entry name" value="Carboxypeptidase_A_C_sf"/>
</dbReference>
<dbReference type="InterPro" id="IPR040449">
    <property type="entry name" value="Peptidase_S66_N"/>
</dbReference>
<evidence type="ECO:0000259" key="3">
    <source>
        <dbReference type="Pfam" id="PF02016"/>
    </source>
</evidence>
<dbReference type="InterPro" id="IPR040921">
    <property type="entry name" value="Peptidase_S66C"/>
</dbReference>
<dbReference type="Pfam" id="PF17676">
    <property type="entry name" value="Peptidase_S66C"/>
    <property type="match status" value="1"/>
</dbReference>
<accession>A0ABW4BLF1</accession>
<dbReference type="InterPro" id="IPR003507">
    <property type="entry name" value="S66_fam"/>
</dbReference>
<dbReference type="Proteomes" id="UP001597199">
    <property type="component" value="Unassembled WGS sequence"/>
</dbReference>
<keyword evidence="6" id="KW-1185">Reference proteome</keyword>
<dbReference type="SUPFAM" id="SSF52317">
    <property type="entry name" value="Class I glutamine amidotransferase-like"/>
    <property type="match status" value="1"/>
</dbReference>
<evidence type="ECO:0000259" key="4">
    <source>
        <dbReference type="Pfam" id="PF17676"/>
    </source>
</evidence>
<gene>
    <name evidence="5" type="ORF">ACFQ41_11435</name>
</gene>
<dbReference type="PANTHER" id="PTHR30237">
    <property type="entry name" value="MURAMOYLTETRAPEPTIDE CARBOXYPEPTIDASE"/>
    <property type="match status" value="1"/>
</dbReference>
<dbReference type="SUPFAM" id="SSF141986">
    <property type="entry name" value="LD-carboxypeptidase A C-terminal domain-like"/>
    <property type="match status" value="1"/>
</dbReference>
<comment type="similarity">
    <text evidence="1">Belongs to the peptidase S66 family.</text>
</comment>
<evidence type="ECO:0000256" key="2">
    <source>
        <dbReference type="ARBA" id="ARBA00022801"/>
    </source>
</evidence>
<reference evidence="6" key="1">
    <citation type="journal article" date="2019" name="Int. J. Syst. Evol. Microbiol.">
        <title>The Global Catalogue of Microorganisms (GCM) 10K type strain sequencing project: providing services to taxonomists for standard genome sequencing and annotation.</title>
        <authorList>
            <consortium name="The Broad Institute Genomics Platform"/>
            <consortium name="The Broad Institute Genome Sequencing Center for Infectious Disease"/>
            <person name="Wu L."/>
            <person name="Ma J."/>
        </authorList>
    </citation>
    <scope>NUCLEOTIDE SEQUENCE [LARGE SCALE GENOMIC DNA]</scope>
    <source>
        <strain evidence="6">CCM 9110</strain>
    </source>
</reference>
<feature type="domain" description="LD-carboxypeptidase C-terminal" evidence="4">
    <location>
        <begin position="222"/>
        <end position="350"/>
    </location>
</feature>
<dbReference type="Gene3D" id="3.50.30.60">
    <property type="entry name" value="LD-carboxypeptidase A C-terminal domain-like"/>
    <property type="match status" value="1"/>
</dbReference>